<evidence type="ECO:0000256" key="6">
    <source>
        <dbReference type="SAM" id="SignalP"/>
    </source>
</evidence>
<evidence type="ECO:0000256" key="1">
    <source>
        <dbReference type="ARBA" id="ARBA00022617"/>
    </source>
</evidence>
<sequence>MIGRLFAPMILIVVAGTMVASTSLAADPVAGRGIAERWCLSCHAGPGGRSGSDAAPTLESLGRQRHDRPHWVRGWLTAPHPPMPDVPLTRDEIEDVVAYLESLAD</sequence>
<dbReference type="InterPro" id="IPR009056">
    <property type="entry name" value="Cyt_c-like_dom"/>
</dbReference>
<comment type="caution">
    <text evidence="8">The sequence shown here is derived from an EMBL/GenBank/DDBJ whole genome shotgun (WGS) entry which is preliminary data.</text>
</comment>
<evidence type="ECO:0000256" key="5">
    <source>
        <dbReference type="SAM" id="MobiDB-lite"/>
    </source>
</evidence>
<organism evidence="8 9">
    <name type="scientific">Azospirillum oleiclasticum</name>
    <dbReference type="NCBI Taxonomy" id="2735135"/>
    <lineage>
        <taxon>Bacteria</taxon>
        <taxon>Pseudomonadati</taxon>
        <taxon>Pseudomonadota</taxon>
        <taxon>Alphaproteobacteria</taxon>
        <taxon>Rhodospirillales</taxon>
        <taxon>Azospirillaceae</taxon>
        <taxon>Azospirillum</taxon>
    </lineage>
</organism>
<evidence type="ECO:0000256" key="2">
    <source>
        <dbReference type="ARBA" id="ARBA00022723"/>
    </source>
</evidence>
<reference evidence="8 9" key="1">
    <citation type="submission" date="2020-05" db="EMBL/GenBank/DDBJ databases">
        <title>Azospirillum oleiclasticum sp. nov, a nitrogen-fixing and heavy crude oil-emulsifying bacterium isolated from the crude oil of Yumen Oilfield.</title>
        <authorList>
            <person name="Wu D."/>
            <person name="Cai M."/>
            <person name="Zhang X."/>
        </authorList>
    </citation>
    <scope>NUCLEOTIDE SEQUENCE [LARGE SCALE GENOMIC DNA]</scope>
    <source>
        <strain evidence="8 9">ROY-1-1-2</strain>
    </source>
</reference>
<keyword evidence="3 4" id="KW-0408">Iron</keyword>
<keyword evidence="2 4" id="KW-0479">Metal-binding</keyword>
<keyword evidence="9" id="KW-1185">Reference proteome</keyword>
<dbReference type="SUPFAM" id="SSF46626">
    <property type="entry name" value="Cytochrome c"/>
    <property type="match status" value="1"/>
</dbReference>
<evidence type="ECO:0000256" key="4">
    <source>
        <dbReference type="PROSITE-ProRule" id="PRU00433"/>
    </source>
</evidence>
<evidence type="ECO:0000313" key="8">
    <source>
        <dbReference type="EMBL" id="NYZ22132.1"/>
    </source>
</evidence>
<proteinExistence type="predicted"/>
<name>A0ABX2TG24_9PROT</name>
<feature type="signal peptide" evidence="6">
    <location>
        <begin position="1"/>
        <end position="25"/>
    </location>
</feature>
<protein>
    <submittedName>
        <fullName evidence="8">Cytochrome C</fullName>
    </submittedName>
</protein>
<keyword evidence="6" id="KW-0732">Signal</keyword>
<dbReference type="Proteomes" id="UP000584642">
    <property type="component" value="Unassembled WGS sequence"/>
</dbReference>
<feature type="domain" description="Cytochrome c" evidence="7">
    <location>
        <begin position="26"/>
        <end position="104"/>
    </location>
</feature>
<dbReference type="Pfam" id="PF00034">
    <property type="entry name" value="Cytochrom_C"/>
    <property type="match status" value="1"/>
</dbReference>
<gene>
    <name evidence="8" type="ORF">HND93_20655</name>
</gene>
<accession>A0ABX2TG24</accession>
<feature type="chain" id="PRO_5046915620" evidence="6">
    <location>
        <begin position="26"/>
        <end position="105"/>
    </location>
</feature>
<evidence type="ECO:0000313" key="9">
    <source>
        <dbReference type="Proteomes" id="UP000584642"/>
    </source>
</evidence>
<keyword evidence="1 4" id="KW-0349">Heme</keyword>
<dbReference type="InterPro" id="IPR036909">
    <property type="entry name" value="Cyt_c-like_dom_sf"/>
</dbReference>
<dbReference type="Gene3D" id="1.10.760.10">
    <property type="entry name" value="Cytochrome c-like domain"/>
    <property type="match status" value="1"/>
</dbReference>
<dbReference type="EMBL" id="JABFDB010000016">
    <property type="protein sequence ID" value="NYZ22132.1"/>
    <property type="molecule type" value="Genomic_DNA"/>
</dbReference>
<feature type="region of interest" description="Disordered" evidence="5">
    <location>
        <begin position="45"/>
        <end position="65"/>
    </location>
</feature>
<evidence type="ECO:0000259" key="7">
    <source>
        <dbReference type="PROSITE" id="PS51007"/>
    </source>
</evidence>
<evidence type="ECO:0000256" key="3">
    <source>
        <dbReference type="ARBA" id="ARBA00023004"/>
    </source>
</evidence>
<dbReference type="PROSITE" id="PS51007">
    <property type="entry name" value="CYTC"/>
    <property type="match status" value="1"/>
</dbReference>